<proteinExistence type="predicted"/>
<dbReference type="STRING" id="748449.Halha_1275"/>
<sequence>MSMPEIPNKSQEGALVDLLESIALEETALAHLINAEAEKIERIIDDCNVTPQEIINFQKEVSKVLKTTIKKEMLLQFKLEDVLEAQEKEVRSCTDNHQDKDNNWDSEGYYKGDYYEDDLED</sequence>
<evidence type="ECO:0000313" key="3">
    <source>
        <dbReference type="Proteomes" id="UP000010880"/>
    </source>
</evidence>
<dbReference type="EMBL" id="CP003359">
    <property type="protein sequence ID" value="AGB41221.1"/>
    <property type="molecule type" value="Genomic_DNA"/>
</dbReference>
<dbReference type="PATRIC" id="fig|748449.3.peg.1234"/>
<organism evidence="2 3">
    <name type="scientific">Halobacteroides halobius (strain ATCC 35273 / DSM 5150 / MD-1)</name>
    <dbReference type="NCBI Taxonomy" id="748449"/>
    <lineage>
        <taxon>Bacteria</taxon>
        <taxon>Bacillati</taxon>
        <taxon>Bacillota</taxon>
        <taxon>Clostridia</taxon>
        <taxon>Halanaerobiales</taxon>
        <taxon>Halobacteroidaceae</taxon>
        <taxon>Halobacteroides</taxon>
    </lineage>
</organism>
<dbReference type="RefSeq" id="WP_015326943.1">
    <property type="nucleotide sequence ID" value="NC_019978.1"/>
</dbReference>
<keyword evidence="3" id="KW-1185">Reference proteome</keyword>
<dbReference type="Pfam" id="PF26595">
    <property type="entry name" value="A_ENA"/>
    <property type="match status" value="1"/>
</dbReference>
<dbReference type="Proteomes" id="UP000010880">
    <property type="component" value="Chromosome"/>
</dbReference>
<name>L0K870_HALHC</name>
<dbReference type="HOGENOM" id="CLU_121313_1_0_9"/>
<feature type="compositionally biased region" description="Basic and acidic residues" evidence="1">
    <location>
        <begin position="91"/>
        <end position="114"/>
    </location>
</feature>
<dbReference type="eggNOG" id="ENOG50333YT">
    <property type="taxonomic scope" value="Bacteria"/>
</dbReference>
<dbReference type="KEGG" id="hhl:Halha_1275"/>
<feature type="region of interest" description="Disordered" evidence="1">
    <location>
        <begin position="91"/>
        <end position="121"/>
    </location>
</feature>
<gene>
    <name evidence="2" type="ordered locus">Halha_1275</name>
</gene>
<protein>
    <submittedName>
        <fullName evidence="2">Uncharacterized protein</fullName>
    </submittedName>
</protein>
<evidence type="ECO:0000313" key="2">
    <source>
        <dbReference type="EMBL" id="AGB41221.1"/>
    </source>
</evidence>
<reference evidence="3" key="1">
    <citation type="submission" date="2012-02" db="EMBL/GenBank/DDBJ databases">
        <title>The complete genome of Halobacteroides halobius DSM 5150.</title>
        <authorList>
            <person name="Lucas S."/>
            <person name="Copeland A."/>
            <person name="Lapidus A."/>
            <person name="Glavina del Rio T."/>
            <person name="Dalin E."/>
            <person name="Tice H."/>
            <person name="Bruce D."/>
            <person name="Goodwin L."/>
            <person name="Pitluck S."/>
            <person name="Peters L."/>
            <person name="Mikhailova N."/>
            <person name="Gu W."/>
            <person name="Kyrpides N."/>
            <person name="Mavromatis K."/>
            <person name="Ivanova N."/>
            <person name="Brettin T."/>
            <person name="Detter J.C."/>
            <person name="Han C."/>
            <person name="Larimer F."/>
            <person name="Land M."/>
            <person name="Hauser L."/>
            <person name="Markowitz V."/>
            <person name="Cheng J.-F."/>
            <person name="Hugenholtz P."/>
            <person name="Woyke T."/>
            <person name="Wu D."/>
            <person name="Tindall B."/>
            <person name="Pomrenke H."/>
            <person name="Brambilla E."/>
            <person name="Klenk H.-P."/>
            <person name="Eisen J.A."/>
        </authorList>
    </citation>
    <scope>NUCLEOTIDE SEQUENCE [LARGE SCALE GENOMIC DNA]</scope>
    <source>
        <strain evidence="3">ATCC 35273 / DSM 5150 / MD-1</strain>
    </source>
</reference>
<accession>L0K870</accession>
<dbReference type="AlphaFoldDB" id="L0K870"/>
<dbReference type="InterPro" id="IPR058705">
    <property type="entry name" value="A_ENA"/>
</dbReference>
<evidence type="ECO:0000256" key="1">
    <source>
        <dbReference type="SAM" id="MobiDB-lite"/>
    </source>
</evidence>